<reference evidence="2" key="2">
    <citation type="submission" date="2023-04" db="EMBL/GenBank/DDBJ databases">
        <authorList>
            <person name="Bruccoleri R.E."/>
            <person name="Oakeley E.J."/>
            <person name="Faust A.-M."/>
            <person name="Dessus-Babus S."/>
            <person name="Altorfer M."/>
            <person name="Burckhardt D."/>
            <person name="Oertli M."/>
            <person name="Naumann U."/>
            <person name="Petersen F."/>
            <person name="Wong J."/>
        </authorList>
    </citation>
    <scope>NUCLEOTIDE SEQUENCE</scope>
    <source>
        <strain evidence="2">GSM-AAB239-AS_SAM_17_03QT</strain>
        <tissue evidence="2">Leaf</tissue>
    </source>
</reference>
<dbReference type="EMBL" id="JANAVB010024706">
    <property type="protein sequence ID" value="KAJ6822023.1"/>
    <property type="molecule type" value="Genomic_DNA"/>
</dbReference>
<feature type="region of interest" description="Disordered" evidence="1">
    <location>
        <begin position="1"/>
        <end position="96"/>
    </location>
</feature>
<protein>
    <submittedName>
        <fullName evidence="2">Uncharacterized protein</fullName>
    </submittedName>
</protein>
<comment type="caution">
    <text evidence="2">The sequence shown here is derived from an EMBL/GenBank/DDBJ whole genome shotgun (WGS) entry which is preliminary data.</text>
</comment>
<evidence type="ECO:0000256" key="1">
    <source>
        <dbReference type="SAM" id="MobiDB-lite"/>
    </source>
</evidence>
<dbReference type="Proteomes" id="UP001140949">
    <property type="component" value="Unassembled WGS sequence"/>
</dbReference>
<feature type="compositionally biased region" description="Polar residues" evidence="1">
    <location>
        <begin position="60"/>
        <end position="78"/>
    </location>
</feature>
<evidence type="ECO:0000313" key="2">
    <source>
        <dbReference type="EMBL" id="KAJ6822023.1"/>
    </source>
</evidence>
<proteinExistence type="predicted"/>
<organism evidence="2 3">
    <name type="scientific">Iris pallida</name>
    <name type="common">Sweet iris</name>
    <dbReference type="NCBI Taxonomy" id="29817"/>
    <lineage>
        <taxon>Eukaryota</taxon>
        <taxon>Viridiplantae</taxon>
        <taxon>Streptophyta</taxon>
        <taxon>Embryophyta</taxon>
        <taxon>Tracheophyta</taxon>
        <taxon>Spermatophyta</taxon>
        <taxon>Magnoliopsida</taxon>
        <taxon>Liliopsida</taxon>
        <taxon>Asparagales</taxon>
        <taxon>Iridaceae</taxon>
        <taxon>Iridoideae</taxon>
        <taxon>Irideae</taxon>
        <taxon>Iris</taxon>
    </lineage>
</organism>
<feature type="compositionally biased region" description="Low complexity" evidence="1">
    <location>
        <begin position="50"/>
        <end position="59"/>
    </location>
</feature>
<gene>
    <name evidence="2" type="ORF">M6B38_130225</name>
</gene>
<dbReference type="AlphaFoldDB" id="A0AAX6G0P9"/>
<accession>A0AAX6G0P9</accession>
<evidence type="ECO:0000313" key="3">
    <source>
        <dbReference type="Proteomes" id="UP001140949"/>
    </source>
</evidence>
<name>A0AAX6G0P9_IRIPA</name>
<reference evidence="2" key="1">
    <citation type="journal article" date="2023" name="GigaByte">
        <title>Genome assembly of the bearded iris, Iris pallida Lam.</title>
        <authorList>
            <person name="Bruccoleri R.E."/>
            <person name="Oakeley E.J."/>
            <person name="Faust A.M.E."/>
            <person name="Altorfer M."/>
            <person name="Dessus-Babus S."/>
            <person name="Burckhardt D."/>
            <person name="Oertli M."/>
            <person name="Naumann U."/>
            <person name="Petersen F."/>
            <person name="Wong J."/>
        </authorList>
    </citation>
    <scope>NUCLEOTIDE SEQUENCE</scope>
    <source>
        <strain evidence="2">GSM-AAB239-AS_SAM_17_03QT</strain>
    </source>
</reference>
<sequence>MTTRLTTSTLGMNNNSSNGGIGSNPIRSSSNLNVTTRVTPTLSLGMNPNSSEPSQRSSSCDNPSHNSTEAPRGSANSHASDERNSAPKKTRGFSRAIKTSNIMLTTGKRIEIHLDEDLGVPVVQV</sequence>
<feature type="compositionally biased region" description="Polar residues" evidence="1">
    <location>
        <begin position="32"/>
        <end position="49"/>
    </location>
</feature>
<feature type="compositionally biased region" description="Low complexity" evidence="1">
    <location>
        <begin position="13"/>
        <end position="31"/>
    </location>
</feature>
<feature type="compositionally biased region" description="Polar residues" evidence="1">
    <location>
        <begin position="1"/>
        <end position="12"/>
    </location>
</feature>
<keyword evidence="3" id="KW-1185">Reference proteome</keyword>